<name>A0A518DJE3_9BACT</name>
<accession>A0A518DJE3</accession>
<organism evidence="2 3">
    <name type="scientific">Pirellulimonas nuda</name>
    <dbReference type="NCBI Taxonomy" id="2528009"/>
    <lineage>
        <taxon>Bacteria</taxon>
        <taxon>Pseudomonadati</taxon>
        <taxon>Planctomycetota</taxon>
        <taxon>Planctomycetia</taxon>
        <taxon>Pirellulales</taxon>
        <taxon>Lacipirellulaceae</taxon>
        <taxon>Pirellulimonas</taxon>
    </lineage>
</organism>
<evidence type="ECO:0000259" key="1">
    <source>
        <dbReference type="Pfam" id="PF07589"/>
    </source>
</evidence>
<reference evidence="2 3" key="1">
    <citation type="submission" date="2019-02" db="EMBL/GenBank/DDBJ databases">
        <title>Deep-cultivation of Planctomycetes and their phenomic and genomic characterization uncovers novel biology.</title>
        <authorList>
            <person name="Wiegand S."/>
            <person name="Jogler M."/>
            <person name="Boedeker C."/>
            <person name="Pinto D."/>
            <person name="Vollmers J."/>
            <person name="Rivas-Marin E."/>
            <person name="Kohn T."/>
            <person name="Peeters S.H."/>
            <person name="Heuer A."/>
            <person name="Rast P."/>
            <person name="Oberbeckmann S."/>
            <person name="Bunk B."/>
            <person name="Jeske O."/>
            <person name="Meyerdierks A."/>
            <person name="Storesund J.E."/>
            <person name="Kallscheuer N."/>
            <person name="Luecker S."/>
            <person name="Lage O.M."/>
            <person name="Pohl T."/>
            <person name="Merkel B.J."/>
            <person name="Hornburger P."/>
            <person name="Mueller R.-W."/>
            <person name="Bruemmer F."/>
            <person name="Labrenz M."/>
            <person name="Spormann A.M."/>
            <person name="Op den Camp H."/>
            <person name="Overmann J."/>
            <person name="Amann R."/>
            <person name="Jetten M.S.M."/>
            <person name="Mascher T."/>
            <person name="Medema M.H."/>
            <person name="Devos D.P."/>
            <person name="Kaster A.-K."/>
            <person name="Ovreas L."/>
            <person name="Rohde M."/>
            <person name="Galperin M.Y."/>
            <person name="Jogler C."/>
        </authorList>
    </citation>
    <scope>NUCLEOTIDE SEQUENCE [LARGE SCALE GENOMIC DNA]</scope>
    <source>
        <strain evidence="2 3">Pla175</strain>
    </source>
</reference>
<dbReference type="EMBL" id="CP036291">
    <property type="protein sequence ID" value="QDU91604.1"/>
    <property type="molecule type" value="Genomic_DNA"/>
</dbReference>
<dbReference type="NCBIfam" id="TIGR02595">
    <property type="entry name" value="PEP_CTERM"/>
    <property type="match status" value="1"/>
</dbReference>
<keyword evidence="3" id="KW-1185">Reference proteome</keyword>
<evidence type="ECO:0000313" key="2">
    <source>
        <dbReference type="EMBL" id="QDU91604.1"/>
    </source>
</evidence>
<dbReference type="InterPro" id="IPR013424">
    <property type="entry name" value="Ice-binding_C"/>
</dbReference>
<dbReference type="OrthoDB" id="87210at203682"/>
<dbReference type="RefSeq" id="WP_145291770.1">
    <property type="nucleotide sequence ID" value="NZ_CP036291.1"/>
</dbReference>
<dbReference type="AlphaFoldDB" id="A0A518DJE3"/>
<evidence type="ECO:0000313" key="3">
    <source>
        <dbReference type="Proteomes" id="UP000317429"/>
    </source>
</evidence>
<sequence length="97" mass="9981">MNETGLNATDGATAGEVWGFNVGFIGDAGANFLPIWSWHDNPGNANDPFSRWPTGTLTFVGPNAASSAPVPEPASVLLLALATLGVATRRSAAQSKL</sequence>
<proteinExistence type="predicted"/>
<protein>
    <recommendedName>
        <fullName evidence="1">Ice-binding protein C-terminal domain-containing protein</fullName>
    </recommendedName>
</protein>
<feature type="domain" description="Ice-binding protein C-terminal" evidence="1">
    <location>
        <begin position="69"/>
        <end position="90"/>
    </location>
</feature>
<dbReference type="KEGG" id="pnd:Pla175_50340"/>
<gene>
    <name evidence="2" type="ORF">Pla175_50340</name>
</gene>
<dbReference type="Proteomes" id="UP000317429">
    <property type="component" value="Chromosome"/>
</dbReference>
<dbReference type="Pfam" id="PF07589">
    <property type="entry name" value="PEP-CTERM"/>
    <property type="match status" value="1"/>
</dbReference>